<reference evidence="2" key="1">
    <citation type="submission" date="2010-07" db="EMBL/GenBank/DDBJ databases">
        <authorList>
            <consortium name="CONSOLIDER consortium CSD2007-00005"/>
            <person name="Guazzaroni M.-E."/>
            <person name="Richter M."/>
            <person name="Garcia-Salamanca A."/>
            <person name="Yarza P."/>
            <person name="Ferrer M."/>
        </authorList>
    </citation>
    <scope>NUCLEOTIDE SEQUENCE</scope>
</reference>
<reference evidence="2" key="2">
    <citation type="journal article" date="2011" name="Microb. Ecol.">
        <title>Taxonomic and Functional Metagenomic Profiling of the Microbial Community in the Anoxic Sediment of a Sub-saline Shallow Lake (Laguna de Carrizo, Central Spain).</title>
        <authorList>
            <person name="Ferrer M."/>
            <person name="Guazzaroni M.E."/>
            <person name="Richter M."/>
            <person name="Garcia-Salamanca A."/>
            <person name="Yarza P."/>
            <person name="Suarez-Suarez A."/>
            <person name="Solano J."/>
            <person name="Alcaide M."/>
            <person name="van Dillewijn P."/>
            <person name="Molina-Henares M.A."/>
            <person name="Lopez-Cortes N."/>
            <person name="Al-Ramahi Y."/>
            <person name="Guerrero C."/>
            <person name="Acosta A."/>
            <person name="de Eugenio L.I."/>
            <person name="Martinez V."/>
            <person name="Marques S."/>
            <person name="Rojo F."/>
            <person name="Santero E."/>
            <person name="Genilloud O."/>
            <person name="Perez-Perez J."/>
            <person name="Rossello-Mora R."/>
            <person name="Ramos J.L."/>
        </authorList>
    </citation>
    <scope>NUCLEOTIDE SEQUENCE</scope>
</reference>
<dbReference type="PANTHER" id="PTHR36445:SF1">
    <property type="entry name" value="GTP CYCLOHYDROLASE MPTA"/>
    <property type="match status" value="1"/>
</dbReference>
<dbReference type="EMBL" id="ADZX01000696">
    <property type="protein sequence ID" value="EFK95687.1"/>
    <property type="molecule type" value="Genomic_DNA"/>
</dbReference>
<dbReference type="Gene3D" id="3.10.270.10">
    <property type="entry name" value="Urate Oxidase"/>
    <property type="match status" value="1"/>
</dbReference>
<evidence type="ECO:0000256" key="1">
    <source>
        <dbReference type="ARBA" id="ARBA00022801"/>
    </source>
</evidence>
<dbReference type="PANTHER" id="PTHR36445">
    <property type="entry name" value="GTP CYCLOHYDROLASE MPTA"/>
    <property type="match status" value="1"/>
</dbReference>
<sequence length="222" mass="25824">TIDMYVNLPHHYKGTHMSRFVEILHEYKNMINMKNFPEILKEMKARLDAEAAHMSVSFPYFIKKEAPVSKTPSYMEYQCGFKGSMDVNDNMKEFIVSVSVPINTLCPCSKEISEYGAHNQRGVTRVEVNTRKFFWIEDLINIVEKCASSDIYSILKREDEKFITEHAFDNPKFVEDVVRDIAERLSQDTNVRWFAIEAENFESIHNHSAYAYLERDKKGGSA</sequence>
<protein>
    <submittedName>
        <fullName evidence="2">Uncharacterized protein folE2</fullName>
    </submittedName>
</protein>
<keyword evidence="1" id="KW-0378">Hydrolase</keyword>
<gene>
    <name evidence="2" type="primary">folE2</name>
    <name evidence="2" type="ORF">LDC_2300</name>
</gene>
<dbReference type="NCBIfam" id="NF010200">
    <property type="entry name" value="PRK13674.1-1"/>
    <property type="match status" value="1"/>
</dbReference>
<dbReference type="Pfam" id="PF02649">
    <property type="entry name" value="GCHY-1"/>
    <property type="match status" value="1"/>
</dbReference>
<feature type="non-terminal residue" evidence="2">
    <location>
        <position position="1"/>
    </location>
</feature>
<comment type="caution">
    <text evidence="2">The sequence shown here is derived from an EMBL/GenBank/DDBJ whole genome shotgun (WGS) entry which is preliminary data.</text>
</comment>
<name>D9PL77_9ZZZZ</name>
<evidence type="ECO:0000313" key="2">
    <source>
        <dbReference type="EMBL" id="EFK95687.1"/>
    </source>
</evidence>
<dbReference type="GO" id="GO:0003934">
    <property type="term" value="F:GTP cyclohydrolase I activity"/>
    <property type="evidence" value="ECO:0007669"/>
    <property type="project" value="InterPro"/>
</dbReference>
<proteinExistence type="predicted"/>
<dbReference type="AlphaFoldDB" id="D9PL77"/>
<dbReference type="InterPro" id="IPR003801">
    <property type="entry name" value="GTP_cyclohydrolase_FolE2/MptA"/>
</dbReference>
<organism evidence="2">
    <name type="scientific">sediment metagenome</name>
    <dbReference type="NCBI Taxonomy" id="749907"/>
    <lineage>
        <taxon>unclassified sequences</taxon>
        <taxon>metagenomes</taxon>
        <taxon>ecological metagenomes</taxon>
    </lineage>
</organism>
<accession>D9PL77</accession>